<sequence>MSFETRTTGDLMQIAAAGGGFVLDAATRTTSDLIQIASAARQGGARVLLRGMATRRTEDLVQIGNAGGGAVQFSSDPKPQNP</sequence>
<evidence type="ECO:0000313" key="2">
    <source>
        <dbReference type="Proteomes" id="UP000503017"/>
    </source>
</evidence>
<reference evidence="1 2" key="1">
    <citation type="submission" date="2018-10" db="EMBL/GenBank/DDBJ databases">
        <authorList>
            <person name="Perry B.J."/>
            <person name="Sullivan J.T."/>
            <person name="Murphy R.J.T."/>
            <person name="Ramsay J.P."/>
            <person name="Ronson C.W."/>
        </authorList>
    </citation>
    <scope>NUCLEOTIDE SEQUENCE [LARGE SCALE GENOMIC DNA]</scope>
    <source>
        <strain evidence="1 2">R88b</strain>
    </source>
</reference>
<proteinExistence type="predicted"/>
<evidence type="ECO:0000313" key="1">
    <source>
        <dbReference type="EMBL" id="QKD02166.1"/>
    </source>
</evidence>
<gene>
    <name evidence="1" type="ORF">EB235_12175</name>
</gene>
<dbReference type="EMBL" id="CP033367">
    <property type="protein sequence ID" value="QKD02166.1"/>
    <property type="molecule type" value="Genomic_DNA"/>
</dbReference>
<dbReference type="Proteomes" id="UP000503017">
    <property type="component" value="Chromosome"/>
</dbReference>
<name>A0A6M7WKK3_RHILI</name>
<dbReference type="AlphaFoldDB" id="A0A6M7WKK3"/>
<protein>
    <submittedName>
        <fullName evidence="1">Uncharacterized protein</fullName>
    </submittedName>
</protein>
<accession>A0A6M7WKK3</accession>
<organism evidence="1 2">
    <name type="scientific">Mesorhizobium loti R88b</name>
    <dbReference type="NCBI Taxonomy" id="935548"/>
    <lineage>
        <taxon>Bacteria</taxon>
        <taxon>Pseudomonadati</taxon>
        <taxon>Pseudomonadota</taxon>
        <taxon>Alphaproteobacteria</taxon>
        <taxon>Hyphomicrobiales</taxon>
        <taxon>Phyllobacteriaceae</taxon>
        <taxon>Mesorhizobium</taxon>
    </lineage>
</organism>